<evidence type="ECO:0000256" key="1">
    <source>
        <dbReference type="SAM" id="Phobius"/>
    </source>
</evidence>
<accession>A0A0K9FED9</accession>
<dbReference type="AlphaFoldDB" id="A0A0K9FED9"/>
<dbReference type="RefSeq" id="WP_049666045.1">
    <property type="nucleotide sequence ID" value="NZ_JBIVOC010000015.1"/>
</dbReference>
<gene>
    <name evidence="2" type="ORF">ACZ11_11025</name>
</gene>
<feature type="transmembrane region" description="Helical" evidence="1">
    <location>
        <begin position="6"/>
        <end position="21"/>
    </location>
</feature>
<evidence type="ECO:0000313" key="3">
    <source>
        <dbReference type="Proteomes" id="UP000037326"/>
    </source>
</evidence>
<dbReference type="PATRIC" id="fig|582475.4.peg.1809"/>
<sequence>MLGLVSIFIIFGIVLTAWGIYRMKTDDGIFGKSQKSKNIFNLLLMGEASGIGQFLGGIACVIIGIAYLLFG</sequence>
<dbReference type="Proteomes" id="UP000037326">
    <property type="component" value="Unassembled WGS sequence"/>
</dbReference>
<dbReference type="OrthoDB" id="1757624at2"/>
<keyword evidence="1" id="KW-0472">Membrane</keyword>
<reference evidence="3" key="1">
    <citation type="submission" date="2015-07" db="EMBL/GenBank/DDBJ databases">
        <authorList>
            <consortium name="Consortium for Microbial Forensics and Genomics (microFORGE)"/>
            <person name="Knight B.M."/>
            <person name="Roberts D.P."/>
            <person name="Lin D."/>
            <person name="Hari K."/>
            <person name="Fletcher J."/>
            <person name="Melcher U."/>
            <person name="Blagden T."/>
            <person name="Winegar R.A."/>
        </authorList>
    </citation>
    <scope>NUCLEOTIDE SEQUENCE [LARGE SCALE GENOMIC DNA]</scope>
    <source>
        <strain evidence="3">DSM 23493</strain>
    </source>
</reference>
<dbReference type="GeneID" id="96598772"/>
<protein>
    <submittedName>
        <fullName evidence="2">Uncharacterized protein</fullName>
    </submittedName>
</protein>
<keyword evidence="1" id="KW-1133">Transmembrane helix</keyword>
<dbReference type="EMBL" id="LFXJ01000005">
    <property type="protein sequence ID" value="KMY32627.1"/>
    <property type="molecule type" value="Genomic_DNA"/>
</dbReference>
<organism evidence="2 3">
    <name type="scientific">Lysinibacillus xylanilyticus</name>
    <dbReference type="NCBI Taxonomy" id="582475"/>
    <lineage>
        <taxon>Bacteria</taxon>
        <taxon>Bacillati</taxon>
        <taxon>Bacillota</taxon>
        <taxon>Bacilli</taxon>
        <taxon>Bacillales</taxon>
        <taxon>Bacillaceae</taxon>
        <taxon>Lysinibacillus</taxon>
    </lineage>
</organism>
<keyword evidence="1" id="KW-0812">Transmembrane</keyword>
<proteinExistence type="predicted"/>
<evidence type="ECO:0000313" key="2">
    <source>
        <dbReference type="EMBL" id="KMY32627.1"/>
    </source>
</evidence>
<comment type="caution">
    <text evidence="2">The sequence shown here is derived from an EMBL/GenBank/DDBJ whole genome shotgun (WGS) entry which is preliminary data.</text>
</comment>
<feature type="transmembrane region" description="Helical" evidence="1">
    <location>
        <begin position="42"/>
        <end position="70"/>
    </location>
</feature>
<name>A0A0K9FED9_9BACI</name>